<evidence type="ECO:0000313" key="4">
    <source>
        <dbReference type="Proteomes" id="UP001155059"/>
    </source>
</evidence>
<dbReference type="Pfam" id="PF05899">
    <property type="entry name" value="Cupin_3"/>
    <property type="match status" value="1"/>
</dbReference>
<feature type="domain" description="(S)-ureidoglycine aminohydrolase cupin" evidence="1">
    <location>
        <begin position="44"/>
        <end position="110"/>
    </location>
</feature>
<keyword evidence="5" id="KW-1185">Reference proteome</keyword>
<evidence type="ECO:0000313" key="3">
    <source>
        <dbReference type="EMBL" id="MCK9812716.1"/>
    </source>
</evidence>
<dbReference type="Proteomes" id="UP001155059">
    <property type="component" value="Unassembled WGS sequence"/>
</dbReference>
<dbReference type="Gene3D" id="2.60.120.10">
    <property type="entry name" value="Jelly Rolls"/>
    <property type="match status" value="1"/>
</dbReference>
<dbReference type="InterPro" id="IPR008579">
    <property type="entry name" value="UGlyAH_Cupin_dom"/>
</dbReference>
<organism evidence="2 4">
    <name type="scientific">Pseudomonas morbosilactucae</name>
    <dbReference type="NCBI Taxonomy" id="2938197"/>
    <lineage>
        <taxon>Bacteria</taxon>
        <taxon>Pseudomonadati</taxon>
        <taxon>Pseudomonadota</taxon>
        <taxon>Gammaproteobacteria</taxon>
        <taxon>Pseudomonadales</taxon>
        <taxon>Pseudomonadaceae</taxon>
        <taxon>Pseudomonas</taxon>
    </lineage>
</organism>
<sequence length="114" mass="12651">MPSPILFSDTAHLPLGRPEPVKEPLGTPVAETRLLAQDAGQSLLTGVWECSPGRWRRQVLEREFSHIIAGHCRFIPDDGPALELRAGDAVLFPANCQGIWEVRETLRKSFVIIP</sequence>
<reference evidence="4 5" key="1">
    <citation type="journal article" date="2022" name="Int. J. Syst. Evol. Microbiol.">
        <title>Pseudomonas aegrilactucae sp. nov. and Pseudomonas morbosilactucae sp. nov., pathogens causing bacterial rot of lettuce in Japan.</title>
        <authorList>
            <person name="Sawada H."/>
            <person name="Fujikawa T."/>
            <person name="Satou M."/>
        </authorList>
    </citation>
    <scope>NUCLEOTIDE SEQUENCE [LARGE SCALE GENOMIC DNA]</scope>
    <source>
        <strain evidence="2 4">MAFF 302030</strain>
        <strain evidence="3 5">MAFF 302046</strain>
    </source>
</reference>
<gene>
    <name evidence="2" type="ORF">M1B34_17135</name>
    <name evidence="3" type="ORF">M1B35_00775</name>
</gene>
<evidence type="ECO:0000313" key="2">
    <source>
        <dbReference type="EMBL" id="MCK9799383.1"/>
    </source>
</evidence>
<dbReference type="EMBL" id="JALQCX010000003">
    <property type="protein sequence ID" value="MCK9812716.1"/>
    <property type="molecule type" value="Genomic_DNA"/>
</dbReference>
<protein>
    <submittedName>
        <fullName evidence="2">Cupin domain-containing protein</fullName>
    </submittedName>
</protein>
<dbReference type="PANTHER" id="PTHR40943">
    <property type="entry name" value="CYTOPLASMIC PROTEIN-RELATED"/>
    <property type="match status" value="1"/>
</dbReference>
<dbReference type="Proteomes" id="UP001155163">
    <property type="component" value="Unassembled WGS sequence"/>
</dbReference>
<reference evidence="4 5" key="2">
    <citation type="journal article" date="2023" name="Plant Pathol.">
        <title>Dismantling and reorganizing Pseudomonas marginalis sensu#lato.</title>
        <authorList>
            <person name="Sawada H."/>
            <person name="Fujikawa T."/>
            <person name="Satou M."/>
        </authorList>
    </citation>
    <scope>NUCLEOTIDE SEQUENCE [LARGE SCALE GENOMIC DNA]</scope>
    <source>
        <strain evidence="2 4">MAFF 302030</strain>
        <strain evidence="3 5">MAFF 302046</strain>
    </source>
</reference>
<dbReference type="RefSeq" id="WP_268260939.1">
    <property type="nucleotide sequence ID" value="NZ_JALQCW010000039.1"/>
</dbReference>
<name>A0A9X1YW75_9PSED</name>
<dbReference type="InterPro" id="IPR011051">
    <property type="entry name" value="RmlC_Cupin_sf"/>
</dbReference>
<evidence type="ECO:0000259" key="1">
    <source>
        <dbReference type="Pfam" id="PF05899"/>
    </source>
</evidence>
<dbReference type="InterPro" id="IPR014710">
    <property type="entry name" value="RmlC-like_jellyroll"/>
</dbReference>
<dbReference type="PANTHER" id="PTHR40943:SF1">
    <property type="entry name" value="CYTOPLASMIC PROTEIN"/>
    <property type="match status" value="1"/>
</dbReference>
<dbReference type="EMBL" id="JALQCW010000039">
    <property type="protein sequence ID" value="MCK9799383.1"/>
    <property type="molecule type" value="Genomic_DNA"/>
</dbReference>
<dbReference type="CDD" id="cd02227">
    <property type="entry name" value="cupin_TM1112-like"/>
    <property type="match status" value="1"/>
</dbReference>
<evidence type="ECO:0000313" key="5">
    <source>
        <dbReference type="Proteomes" id="UP001155163"/>
    </source>
</evidence>
<proteinExistence type="predicted"/>
<dbReference type="AlphaFoldDB" id="A0A9X1YW75"/>
<accession>A0A9X1YW75</accession>
<comment type="caution">
    <text evidence="2">The sequence shown here is derived from an EMBL/GenBank/DDBJ whole genome shotgun (WGS) entry which is preliminary data.</text>
</comment>
<dbReference type="SUPFAM" id="SSF51182">
    <property type="entry name" value="RmlC-like cupins"/>
    <property type="match status" value="1"/>
</dbReference>